<dbReference type="PROSITE" id="PS51804">
    <property type="entry name" value="ZF_C2HC_LYAR"/>
    <property type="match status" value="1"/>
</dbReference>
<evidence type="ECO:0000259" key="9">
    <source>
        <dbReference type="SMART" id="SM00451"/>
    </source>
</evidence>
<evidence type="ECO:0000256" key="7">
    <source>
        <dbReference type="PROSITE-ProRule" id="PRU01145"/>
    </source>
</evidence>
<reference evidence="10 11" key="1">
    <citation type="submission" date="2024-03" db="EMBL/GenBank/DDBJ databases">
        <authorList>
            <consortium name="ELIXIR-Norway"/>
            <consortium name="Elixir Norway"/>
        </authorList>
    </citation>
    <scope>NUCLEOTIDE SEQUENCE [LARGE SCALE GENOMIC DNA]</scope>
</reference>
<proteinExistence type="predicted"/>
<dbReference type="EMBL" id="OZ023703">
    <property type="protein sequence ID" value="CAK9872224.1"/>
    <property type="molecule type" value="Genomic_DNA"/>
</dbReference>
<organism evidence="10 11">
    <name type="scientific">Sphagnum jensenii</name>
    <dbReference type="NCBI Taxonomy" id="128206"/>
    <lineage>
        <taxon>Eukaryota</taxon>
        <taxon>Viridiplantae</taxon>
        <taxon>Streptophyta</taxon>
        <taxon>Embryophyta</taxon>
        <taxon>Bryophyta</taxon>
        <taxon>Sphagnophytina</taxon>
        <taxon>Sphagnopsida</taxon>
        <taxon>Sphagnales</taxon>
        <taxon>Sphagnaceae</taxon>
        <taxon>Sphagnum</taxon>
    </lineage>
</organism>
<evidence type="ECO:0000313" key="10">
    <source>
        <dbReference type="EMBL" id="CAK9872224.1"/>
    </source>
</evidence>
<accession>A0ABP1BBL8</accession>
<dbReference type="Pfam" id="PF25879">
    <property type="entry name" value="WHD_LYAR"/>
    <property type="match status" value="1"/>
</dbReference>
<feature type="domain" description="U1-type" evidence="9">
    <location>
        <begin position="93"/>
        <end position="127"/>
    </location>
</feature>
<dbReference type="Gene3D" id="3.30.160.60">
    <property type="entry name" value="Classic Zinc Finger"/>
    <property type="match status" value="1"/>
</dbReference>
<dbReference type="InterPro" id="IPR036236">
    <property type="entry name" value="Znf_C2H2_sf"/>
</dbReference>
<dbReference type="PANTHER" id="PTHR13100:SF10">
    <property type="entry name" value="CELL GROWTH-REGULATING NUCLEOLAR PROTEIN"/>
    <property type="match status" value="1"/>
</dbReference>
<comment type="subcellular location">
    <subcellularLocation>
        <location evidence="1">Nucleus</location>
    </subcellularLocation>
</comment>
<evidence type="ECO:0000313" key="11">
    <source>
        <dbReference type="Proteomes" id="UP001497522"/>
    </source>
</evidence>
<dbReference type="Proteomes" id="UP001497522">
    <property type="component" value="Chromosome 2"/>
</dbReference>
<dbReference type="Pfam" id="PF08790">
    <property type="entry name" value="zf-LYAR"/>
    <property type="match status" value="1"/>
</dbReference>
<sequence length="316" mass="34232">MVWFQCESCGENLKKPKLQNHFRGCAARKLSCIDCGVVFDQQSVQAHTSCVTEEEKYGPKGLIKGGSGSTQKVQKEQKPNTADIDLSIGLASKPPWACSLCNVSTTSFETLEGHSQGKKHRSKVKAALGKLNPTVPAEQHNGSAGLMPVNGNLPESTPESKVKLEKDGVVGSLGPTYEEGGGDKKIRKKRKAGAADTNGQENVIAASESLEADVELPGKKKRKEKKGKEENVGIKPTKTVNWNKIFTKVLAKSPNGSMKTRSLMKEVLVVEASKLSPNFPEKKMLEAELLNQLRKSSKFVVEGKVVRLAKPLQQGV</sequence>
<keyword evidence="6" id="KW-0539">Nucleus</keyword>
<name>A0ABP1BBL8_9BRYO</name>
<keyword evidence="3" id="KW-0677">Repeat</keyword>
<evidence type="ECO:0000256" key="3">
    <source>
        <dbReference type="ARBA" id="ARBA00022737"/>
    </source>
</evidence>
<dbReference type="PANTHER" id="PTHR13100">
    <property type="entry name" value="CELL GROWTH-REGULATING NUCLEOLAR PROTEIN LYAR"/>
    <property type="match status" value="1"/>
</dbReference>
<dbReference type="Gene3D" id="3.30.1490.490">
    <property type="match status" value="1"/>
</dbReference>
<feature type="region of interest" description="Disordered" evidence="8">
    <location>
        <begin position="170"/>
        <end position="209"/>
    </location>
</feature>
<keyword evidence="5" id="KW-0862">Zinc</keyword>
<evidence type="ECO:0000256" key="4">
    <source>
        <dbReference type="ARBA" id="ARBA00022771"/>
    </source>
</evidence>
<dbReference type="InterPro" id="IPR003604">
    <property type="entry name" value="Matrin/U1-like-C_Znf_C2H2"/>
</dbReference>
<evidence type="ECO:0000256" key="2">
    <source>
        <dbReference type="ARBA" id="ARBA00022723"/>
    </source>
</evidence>
<keyword evidence="2" id="KW-0479">Metal-binding</keyword>
<evidence type="ECO:0000256" key="5">
    <source>
        <dbReference type="ARBA" id="ARBA00022833"/>
    </source>
</evidence>
<keyword evidence="4 7" id="KW-0863">Zinc-finger</keyword>
<dbReference type="SUPFAM" id="SSF57667">
    <property type="entry name" value="beta-beta-alpha zinc fingers"/>
    <property type="match status" value="3"/>
</dbReference>
<dbReference type="SMART" id="SM00451">
    <property type="entry name" value="ZnF_U1"/>
    <property type="match status" value="1"/>
</dbReference>
<protein>
    <recommendedName>
        <fullName evidence="9">U1-type domain-containing protein</fullName>
    </recommendedName>
</protein>
<dbReference type="InterPro" id="IPR014898">
    <property type="entry name" value="Znf_C2H2_LYAR"/>
</dbReference>
<dbReference type="InterPro" id="IPR058719">
    <property type="entry name" value="WHD_LYAR"/>
</dbReference>
<evidence type="ECO:0000256" key="6">
    <source>
        <dbReference type="ARBA" id="ARBA00023242"/>
    </source>
</evidence>
<evidence type="ECO:0000256" key="8">
    <source>
        <dbReference type="SAM" id="MobiDB-lite"/>
    </source>
</evidence>
<gene>
    <name evidence="10" type="ORF">CSSPJE1EN2_LOCUS14821</name>
</gene>
<dbReference type="InterPro" id="IPR039999">
    <property type="entry name" value="LYAR"/>
</dbReference>
<evidence type="ECO:0000256" key="1">
    <source>
        <dbReference type="ARBA" id="ARBA00004123"/>
    </source>
</evidence>
<keyword evidence="11" id="KW-1185">Reference proteome</keyword>